<dbReference type="AlphaFoldDB" id="A0A8H7CYF7"/>
<sequence>MSSARPEAAAVVPPLSPPLPPLSPLLPPFAPSLAPLLYPVTLTQSRCFPESGCDACCVACPRLVLKPLPPPLPPFCPSHSLCPLPYQAAIQTIRALAPMTSVHKYVQFLWPMYASFQTFYETWLQKTRFAPLSS</sequence>
<gene>
    <name evidence="1" type="ORF">MVEN_01219300</name>
</gene>
<keyword evidence="2" id="KW-1185">Reference proteome</keyword>
<dbReference type="Proteomes" id="UP000620124">
    <property type="component" value="Unassembled WGS sequence"/>
</dbReference>
<organism evidence="1 2">
    <name type="scientific">Mycena venus</name>
    <dbReference type="NCBI Taxonomy" id="2733690"/>
    <lineage>
        <taxon>Eukaryota</taxon>
        <taxon>Fungi</taxon>
        <taxon>Dikarya</taxon>
        <taxon>Basidiomycota</taxon>
        <taxon>Agaricomycotina</taxon>
        <taxon>Agaricomycetes</taxon>
        <taxon>Agaricomycetidae</taxon>
        <taxon>Agaricales</taxon>
        <taxon>Marasmiineae</taxon>
        <taxon>Mycenaceae</taxon>
        <taxon>Mycena</taxon>
    </lineage>
</organism>
<protein>
    <submittedName>
        <fullName evidence="1">Uncharacterized protein</fullName>
    </submittedName>
</protein>
<name>A0A8H7CYF7_9AGAR</name>
<evidence type="ECO:0000313" key="2">
    <source>
        <dbReference type="Proteomes" id="UP000620124"/>
    </source>
</evidence>
<evidence type="ECO:0000313" key="1">
    <source>
        <dbReference type="EMBL" id="KAF7352541.1"/>
    </source>
</evidence>
<accession>A0A8H7CYF7</accession>
<dbReference type="OrthoDB" id="10531696at2759"/>
<comment type="caution">
    <text evidence="1">The sequence shown here is derived from an EMBL/GenBank/DDBJ whole genome shotgun (WGS) entry which is preliminary data.</text>
</comment>
<dbReference type="EMBL" id="JACAZI010000009">
    <property type="protein sequence ID" value="KAF7352541.1"/>
    <property type="molecule type" value="Genomic_DNA"/>
</dbReference>
<proteinExistence type="predicted"/>
<reference evidence="1" key="1">
    <citation type="submission" date="2020-05" db="EMBL/GenBank/DDBJ databases">
        <title>Mycena genomes resolve the evolution of fungal bioluminescence.</title>
        <authorList>
            <person name="Tsai I.J."/>
        </authorList>
    </citation>
    <scope>NUCLEOTIDE SEQUENCE</scope>
    <source>
        <strain evidence="1">CCC161011</strain>
    </source>
</reference>